<reference evidence="1 2" key="1">
    <citation type="submission" date="2018-10" db="EMBL/GenBank/DDBJ databases">
        <authorList>
            <person name="Perry B.J."/>
            <person name="Sullivan J.T."/>
            <person name="Murphy R.J.T."/>
            <person name="Ramsay J.P."/>
            <person name="Ronson C.W."/>
        </authorList>
    </citation>
    <scope>NUCLEOTIDE SEQUENCE [LARGE SCALE GENOMIC DNA]</scope>
    <source>
        <strain evidence="1 2">R88b</strain>
    </source>
</reference>
<evidence type="ECO:0000313" key="2">
    <source>
        <dbReference type="Proteomes" id="UP000503017"/>
    </source>
</evidence>
<protein>
    <submittedName>
        <fullName evidence="1">Uncharacterized protein</fullName>
    </submittedName>
</protein>
<dbReference type="AlphaFoldDB" id="A0A6M7WIA2"/>
<gene>
    <name evidence="1" type="ORF">EB235_08205</name>
</gene>
<name>A0A6M7WIA2_RHILI</name>
<accession>A0A6M7WIA2</accession>
<evidence type="ECO:0000313" key="1">
    <source>
        <dbReference type="EMBL" id="QKD01496.1"/>
    </source>
</evidence>
<dbReference type="Proteomes" id="UP000503017">
    <property type="component" value="Chromosome"/>
</dbReference>
<organism evidence="1 2">
    <name type="scientific">Mesorhizobium loti R88b</name>
    <dbReference type="NCBI Taxonomy" id="935548"/>
    <lineage>
        <taxon>Bacteria</taxon>
        <taxon>Pseudomonadati</taxon>
        <taxon>Pseudomonadota</taxon>
        <taxon>Alphaproteobacteria</taxon>
        <taxon>Hyphomicrobiales</taxon>
        <taxon>Phyllobacteriaceae</taxon>
        <taxon>Mesorhizobium</taxon>
    </lineage>
</organism>
<dbReference type="EMBL" id="CP033367">
    <property type="protein sequence ID" value="QKD01496.1"/>
    <property type="molecule type" value="Genomic_DNA"/>
</dbReference>
<sequence>MSTFRDSLGVHAYASMFGMNGSASTELSTLVSKSISDNNKYLSVRIIVDGDQDQIDGDIKMTDDGLEALKVSPAFFKQACGDSYITNVVSGGEFVAVVELRNASDAEAKSLQGELMASYGAASLDAKIASDWQKLTAEDRVHIEIAQTGYVDDHPTSLTDPAALLSFASKFEKDLTSPGAKPSTSKVLFAPYANSVAFQLALHKANEAKWHNFNSSAAIMGELIKGYDLATDRIEFVQSALNSPDDYFEFKPKIAEAYLATISDERALIADLIKACGSAASSGEDCVKVDAAASVIDPVPSDIKLLAACNVIAFGLSHHSTDSSCTQVEKHGHDCMCTECQLYLGSEYKKDSGQKLEASCVGFEPYSPVKATLHSTISVKGSGDIWPELFFNSVHFHNMSHQGVNSVEFQEDIPGTFLTDPSGNFDASLTVNQCDLNAVHTMCYFDHTKPTDMSMMTVRRLH</sequence>
<proteinExistence type="predicted"/>